<dbReference type="EMBL" id="SNYL01000018">
    <property type="protein sequence ID" value="TDQ39848.1"/>
    <property type="molecule type" value="Genomic_DNA"/>
</dbReference>
<comment type="caution">
    <text evidence="1">The sequence shown here is derived from an EMBL/GenBank/DDBJ whole genome shotgun (WGS) entry which is preliminary data.</text>
</comment>
<sequence length="92" mass="10100">MPASPTTGATPEDEAKQQALIRQIEAEARAVDKRNAEIRAENCQRAKAALSALASSHRLVTVNEKGQRVTMDQNMRNAERARVEQAIAENCL</sequence>
<evidence type="ECO:0008006" key="3">
    <source>
        <dbReference type="Google" id="ProtNLM"/>
    </source>
</evidence>
<dbReference type="AlphaFoldDB" id="A0A4R6U0K2"/>
<organism evidence="1 2">
    <name type="scientific">Tepidicella xavieri</name>
    <dbReference type="NCBI Taxonomy" id="360241"/>
    <lineage>
        <taxon>Bacteria</taxon>
        <taxon>Pseudomonadati</taxon>
        <taxon>Pseudomonadota</taxon>
        <taxon>Betaproteobacteria</taxon>
        <taxon>Burkholderiales</taxon>
        <taxon>Tepidicella</taxon>
    </lineage>
</organism>
<evidence type="ECO:0000313" key="1">
    <source>
        <dbReference type="EMBL" id="TDQ39848.1"/>
    </source>
</evidence>
<dbReference type="Proteomes" id="UP000295510">
    <property type="component" value="Unassembled WGS sequence"/>
</dbReference>
<keyword evidence="2" id="KW-1185">Reference proteome</keyword>
<protein>
    <recommendedName>
        <fullName evidence="3">DUF4124 domain-containing protein</fullName>
    </recommendedName>
</protein>
<evidence type="ECO:0000313" key="2">
    <source>
        <dbReference type="Proteomes" id="UP000295510"/>
    </source>
</evidence>
<proteinExistence type="predicted"/>
<gene>
    <name evidence="1" type="ORF">DFR43_11824</name>
</gene>
<name>A0A4R6U0K2_9BURK</name>
<dbReference type="RefSeq" id="WP_211338656.1">
    <property type="nucleotide sequence ID" value="NZ_SNYL01000018.1"/>
</dbReference>
<reference evidence="1 2" key="1">
    <citation type="submission" date="2019-03" db="EMBL/GenBank/DDBJ databases">
        <title>Genomic Encyclopedia of Type Strains, Phase IV (KMG-IV): sequencing the most valuable type-strain genomes for metagenomic binning, comparative biology and taxonomic classification.</title>
        <authorList>
            <person name="Goeker M."/>
        </authorList>
    </citation>
    <scope>NUCLEOTIDE SEQUENCE [LARGE SCALE GENOMIC DNA]</scope>
    <source>
        <strain evidence="1 2">DSM 19605</strain>
    </source>
</reference>
<accession>A0A4R6U0K2</accession>